<dbReference type="Gene3D" id="3.50.50.60">
    <property type="entry name" value="FAD/NAD(P)-binding domain"/>
    <property type="match status" value="2"/>
</dbReference>
<dbReference type="PANTHER" id="PTHR42877">
    <property type="entry name" value="L-ORNITHINE N(5)-MONOOXYGENASE-RELATED"/>
    <property type="match status" value="1"/>
</dbReference>
<dbReference type="InterPro" id="IPR020946">
    <property type="entry name" value="Flavin_mOase-like"/>
</dbReference>
<evidence type="ECO:0000313" key="5">
    <source>
        <dbReference type="EMBL" id="MPV87631.1"/>
    </source>
</evidence>
<keyword evidence="6" id="KW-1185">Reference proteome</keyword>
<sequence>VIGAGISGIAAGVNLQKVGIEEFTIFEKNPDVGGTWFLNSYPGAACDVDSRLYSYSFHTRKQWGRRYAEQPEILDYLNEVVDRFGLRPKIRTSSDVRSCVYDPSSKQWRIACEDGFEQNFDGVIACVGMLNDPLIPNIPGLDAFTGVATHTARWPKDLDVHGLRAAVVGTGSSAAQIVPAIAPHVHSLHLFQRQPGWVLPKPDKVHAGTVKRPAGPLQKAERCWQYLRRELAHGKYEMGSRRNVRQLRHAVDFLERAVDDPALQEVLKPSYPFGCKRAVRDSNFYPALLRDNVTTVPSALVGVDGSRVIAADGTTVEVDLLVLATGFRAQEFLNTVEVEGPDGRLLSHQWAEAGGPEAFLGVAVPGLPNFFMTYGPNSNTATTSMVFVLERQVEHIVRALAYADRNRLTGLMVRPDAHRRFNQWLQSSISDTVWTAGCNNYFSTQDGKIVTNWPHTSIAYAGLLKAAHPGLPWIYEEFRM</sequence>
<dbReference type="Pfam" id="PF00743">
    <property type="entry name" value="FMO-like"/>
    <property type="match status" value="1"/>
</dbReference>
<dbReference type="AlphaFoldDB" id="A0A7J9USN2"/>
<comment type="similarity">
    <text evidence="1">Belongs to the FAD-binding monooxygenase family.</text>
</comment>
<dbReference type="GO" id="GO:0050661">
    <property type="term" value="F:NADP binding"/>
    <property type="evidence" value="ECO:0007669"/>
    <property type="project" value="InterPro"/>
</dbReference>
<comment type="caution">
    <text evidence="5">The sequence shown here is derived from an EMBL/GenBank/DDBJ whole genome shotgun (WGS) entry which is preliminary data.</text>
</comment>
<dbReference type="SUPFAM" id="SSF51905">
    <property type="entry name" value="FAD/NAD(P)-binding domain"/>
    <property type="match status" value="2"/>
</dbReference>
<keyword evidence="4" id="KW-0560">Oxidoreductase</keyword>
<dbReference type="Proteomes" id="UP000429644">
    <property type="component" value="Unassembled WGS sequence"/>
</dbReference>
<gene>
    <name evidence="5" type="ORF">GB882_03040</name>
</gene>
<evidence type="ECO:0000256" key="2">
    <source>
        <dbReference type="ARBA" id="ARBA00022630"/>
    </source>
</evidence>
<organism evidence="5 6">
    <name type="scientific">Georgenia ruanii</name>
    <dbReference type="NCBI Taxonomy" id="348442"/>
    <lineage>
        <taxon>Bacteria</taxon>
        <taxon>Bacillati</taxon>
        <taxon>Actinomycetota</taxon>
        <taxon>Actinomycetes</taxon>
        <taxon>Micrococcales</taxon>
        <taxon>Bogoriellaceae</taxon>
        <taxon>Georgenia</taxon>
    </lineage>
</organism>
<dbReference type="GO" id="GO:0050660">
    <property type="term" value="F:flavin adenine dinucleotide binding"/>
    <property type="evidence" value="ECO:0007669"/>
    <property type="project" value="InterPro"/>
</dbReference>
<proteinExistence type="inferred from homology"/>
<evidence type="ECO:0000256" key="3">
    <source>
        <dbReference type="ARBA" id="ARBA00022827"/>
    </source>
</evidence>
<accession>A0A7J9USN2</accession>
<keyword evidence="3" id="KW-0274">FAD</keyword>
<dbReference type="InterPro" id="IPR036188">
    <property type="entry name" value="FAD/NAD-bd_sf"/>
</dbReference>
<dbReference type="GO" id="GO:0004499">
    <property type="term" value="F:N,N-dimethylaniline monooxygenase activity"/>
    <property type="evidence" value="ECO:0007669"/>
    <property type="project" value="InterPro"/>
</dbReference>
<keyword evidence="2" id="KW-0285">Flavoprotein</keyword>
<evidence type="ECO:0000256" key="1">
    <source>
        <dbReference type="ARBA" id="ARBA00010139"/>
    </source>
</evidence>
<dbReference type="PANTHER" id="PTHR42877:SF4">
    <property type="entry name" value="FAD_NAD(P)-BINDING DOMAIN-CONTAINING PROTEIN-RELATED"/>
    <property type="match status" value="1"/>
</dbReference>
<name>A0A7J9USN2_9MICO</name>
<dbReference type="InterPro" id="IPR051209">
    <property type="entry name" value="FAD-bind_Monooxygenase_sf"/>
</dbReference>
<evidence type="ECO:0000256" key="4">
    <source>
        <dbReference type="ARBA" id="ARBA00023002"/>
    </source>
</evidence>
<reference evidence="5 6" key="1">
    <citation type="submission" date="2019-10" db="EMBL/GenBank/DDBJ databases">
        <title>Georgenia wutianyii sp. nov. and Georgenia yuyongxinii sp. nov. isolated from plateau pika (Ochotona curzoniae) in the Qinghai-Tibet plateau of China.</title>
        <authorList>
            <person name="Tian Z."/>
        </authorList>
    </citation>
    <scope>NUCLEOTIDE SEQUENCE [LARGE SCALE GENOMIC DNA]</scope>
    <source>
        <strain evidence="5 6">JCM 15130</strain>
    </source>
</reference>
<protein>
    <submittedName>
        <fullName evidence="5">NAD(P)-binding protein</fullName>
    </submittedName>
</protein>
<feature type="non-terminal residue" evidence="5">
    <location>
        <position position="1"/>
    </location>
</feature>
<dbReference type="EMBL" id="WHPD01000665">
    <property type="protein sequence ID" value="MPV87631.1"/>
    <property type="molecule type" value="Genomic_DNA"/>
</dbReference>
<evidence type="ECO:0000313" key="6">
    <source>
        <dbReference type="Proteomes" id="UP000429644"/>
    </source>
</evidence>